<accession>A0AAV4Y513</accession>
<sequence length="74" mass="8101">MPPFLSPARHVPCQKNIDPSSLTFPLPLRKVDSVLAIAAGESLLRAFILQNVGEHSKSAIQAIISLRPADWQKN</sequence>
<dbReference type="Proteomes" id="UP001054945">
    <property type="component" value="Unassembled WGS sequence"/>
</dbReference>
<evidence type="ECO:0000313" key="2">
    <source>
        <dbReference type="Proteomes" id="UP001054945"/>
    </source>
</evidence>
<comment type="caution">
    <text evidence="1">The sequence shown here is derived from an EMBL/GenBank/DDBJ whole genome shotgun (WGS) entry which is preliminary data.</text>
</comment>
<protein>
    <submittedName>
        <fullName evidence="1">Uncharacterized protein</fullName>
    </submittedName>
</protein>
<dbReference type="EMBL" id="BPLR01018759">
    <property type="protein sequence ID" value="GIZ02100.1"/>
    <property type="molecule type" value="Genomic_DNA"/>
</dbReference>
<proteinExistence type="predicted"/>
<name>A0AAV4Y513_CAEEX</name>
<dbReference type="AlphaFoldDB" id="A0AAV4Y513"/>
<evidence type="ECO:0000313" key="1">
    <source>
        <dbReference type="EMBL" id="GIZ02100.1"/>
    </source>
</evidence>
<gene>
    <name evidence="1" type="ORF">CEXT_484301</name>
</gene>
<reference evidence="1 2" key="1">
    <citation type="submission" date="2021-06" db="EMBL/GenBank/DDBJ databases">
        <title>Caerostris extrusa draft genome.</title>
        <authorList>
            <person name="Kono N."/>
            <person name="Arakawa K."/>
        </authorList>
    </citation>
    <scope>NUCLEOTIDE SEQUENCE [LARGE SCALE GENOMIC DNA]</scope>
</reference>
<organism evidence="1 2">
    <name type="scientific">Caerostris extrusa</name>
    <name type="common">Bark spider</name>
    <name type="synonym">Caerostris bankana</name>
    <dbReference type="NCBI Taxonomy" id="172846"/>
    <lineage>
        <taxon>Eukaryota</taxon>
        <taxon>Metazoa</taxon>
        <taxon>Ecdysozoa</taxon>
        <taxon>Arthropoda</taxon>
        <taxon>Chelicerata</taxon>
        <taxon>Arachnida</taxon>
        <taxon>Araneae</taxon>
        <taxon>Araneomorphae</taxon>
        <taxon>Entelegynae</taxon>
        <taxon>Araneoidea</taxon>
        <taxon>Araneidae</taxon>
        <taxon>Caerostris</taxon>
    </lineage>
</organism>
<keyword evidence="2" id="KW-1185">Reference proteome</keyword>